<dbReference type="PANTHER" id="PTHR30514:SF1">
    <property type="entry name" value="HTH-TYPE TRANSCRIPTIONAL REGULATOR HEXR-RELATED"/>
    <property type="match status" value="1"/>
</dbReference>
<dbReference type="HOGENOM" id="CLU_055769_0_0_11"/>
<dbReference type="PATRIC" id="fig|742742.3.peg.1163"/>
<dbReference type="SUPFAM" id="SSF53697">
    <property type="entry name" value="SIS domain"/>
    <property type="match status" value="1"/>
</dbReference>
<evidence type="ECO:0000256" key="3">
    <source>
        <dbReference type="ARBA" id="ARBA00023163"/>
    </source>
</evidence>
<dbReference type="EMBL" id="ADLS01000014">
    <property type="protein sequence ID" value="EGX70953.1"/>
    <property type="molecule type" value="Genomic_DNA"/>
</dbReference>
<dbReference type="PROSITE" id="PS51464">
    <property type="entry name" value="SIS"/>
    <property type="match status" value="1"/>
</dbReference>
<dbReference type="eggNOG" id="COG1737">
    <property type="taxonomic scope" value="Bacteria"/>
</dbReference>
<evidence type="ECO:0000256" key="1">
    <source>
        <dbReference type="ARBA" id="ARBA00023015"/>
    </source>
</evidence>
<dbReference type="OrthoDB" id="370421at2"/>
<dbReference type="SUPFAM" id="SSF46689">
    <property type="entry name" value="Homeodomain-like"/>
    <property type="match status" value="1"/>
</dbReference>
<accession>G1WIM8</accession>
<feature type="domain" description="SIS" evidence="5">
    <location>
        <begin position="127"/>
        <end position="268"/>
    </location>
</feature>
<dbReference type="GO" id="GO:1901135">
    <property type="term" value="P:carbohydrate derivative metabolic process"/>
    <property type="evidence" value="ECO:0007669"/>
    <property type="project" value="InterPro"/>
</dbReference>
<keyword evidence="1" id="KW-0805">Transcription regulation</keyword>
<dbReference type="CDD" id="cd05013">
    <property type="entry name" value="SIS_RpiR"/>
    <property type="match status" value="1"/>
</dbReference>
<reference evidence="6 7" key="1">
    <citation type="submission" date="2011-06" db="EMBL/GenBank/DDBJ databases">
        <title>The Genome Sequence of Collinsella tanakaei YIT 12063.</title>
        <authorList>
            <consortium name="The Broad Institute Genome Sequencing Platform"/>
            <person name="Earl A."/>
            <person name="Ward D."/>
            <person name="Feldgarden M."/>
            <person name="Gevers D."/>
            <person name="Morotomi M."/>
            <person name="Young S.K."/>
            <person name="Zeng Q."/>
            <person name="Gargeya S."/>
            <person name="Fitzgerald M."/>
            <person name="Haas B."/>
            <person name="Abouelleil A."/>
            <person name="Alvarado L."/>
            <person name="Arachchi H.M."/>
            <person name="Berlin A."/>
            <person name="Brown A."/>
            <person name="Chapman S.B."/>
            <person name="Chen Z."/>
            <person name="Dunbar C."/>
            <person name="Freedman E."/>
            <person name="Gearin G."/>
            <person name="Gellesch M."/>
            <person name="Goldberg J."/>
            <person name="Griggs A."/>
            <person name="Gujja S."/>
            <person name="Heiman D."/>
            <person name="Howarth C."/>
            <person name="Larson L."/>
            <person name="Lui A."/>
            <person name="MacDonald P.J.P."/>
            <person name="Mehta T."/>
            <person name="Montmayeur A."/>
            <person name="Murphy C."/>
            <person name="Neiman D."/>
            <person name="Pearson M."/>
            <person name="Priest M."/>
            <person name="Roberts A."/>
            <person name="Saif S."/>
            <person name="Shea T."/>
            <person name="Shenoy N."/>
            <person name="Sisk P."/>
            <person name="Stolte C."/>
            <person name="Sykes S."/>
            <person name="Wortman J."/>
            <person name="Nusbaum C."/>
            <person name="Birren B."/>
        </authorList>
    </citation>
    <scope>NUCLEOTIDE SEQUENCE [LARGE SCALE GENOMIC DNA]</scope>
    <source>
        <strain evidence="6 7">YIT 12063</strain>
    </source>
</reference>
<dbReference type="AlphaFoldDB" id="G1WIM8"/>
<proteinExistence type="predicted"/>
<dbReference type="Pfam" id="PF01418">
    <property type="entry name" value="HTH_6"/>
    <property type="match status" value="1"/>
</dbReference>
<keyword evidence="3" id="KW-0804">Transcription</keyword>
<dbReference type="InterPro" id="IPR035472">
    <property type="entry name" value="RpiR-like_SIS"/>
</dbReference>
<dbReference type="STRING" id="742742.HMPREF9452_01191"/>
<dbReference type="GeneID" id="62758916"/>
<dbReference type="Pfam" id="PF01380">
    <property type="entry name" value="SIS"/>
    <property type="match status" value="1"/>
</dbReference>
<dbReference type="PROSITE" id="PS51071">
    <property type="entry name" value="HTH_RPIR"/>
    <property type="match status" value="1"/>
</dbReference>
<evidence type="ECO:0008006" key="8">
    <source>
        <dbReference type="Google" id="ProtNLM"/>
    </source>
</evidence>
<evidence type="ECO:0000313" key="6">
    <source>
        <dbReference type="EMBL" id="EGX70953.1"/>
    </source>
</evidence>
<dbReference type="GO" id="GO:0003677">
    <property type="term" value="F:DNA binding"/>
    <property type="evidence" value="ECO:0007669"/>
    <property type="project" value="UniProtKB-KW"/>
</dbReference>
<dbReference type="InterPro" id="IPR047640">
    <property type="entry name" value="RpiR-like"/>
</dbReference>
<dbReference type="InterPro" id="IPR046348">
    <property type="entry name" value="SIS_dom_sf"/>
</dbReference>
<keyword evidence="2" id="KW-0238">DNA-binding</keyword>
<evidence type="ECO:0000313" key="7">
    <source>
        <dbReference type="Proteomes" id="UP000004830"/>
    </source>
</evidence>
<comment type="caution">
    <text evidence="6">The sequence shown here is derived from an EMBL/GenBank/DDBJ whole genome shotgun (WGS) entry which is preliminary data.</text>
</comment>
<keyword evidence="7" id="KW-1185">Reference proteome</keyword>
<gene>
    <name evidence="6" type="ORF">HMPREF9452_01191</name>
</gene>
<evidence type="ECO:0000259" key="4">
    <source>
        <dbReference type="PROSITE" id="PS51071"/>
    </source>
</evidence>
<dbReference type="Gene3D" id="3.40.50.10490">
    <property type="entry name" value="Glucose-6-phosphate isomerase like protein, domain 1"/>
    <property type="match status" value="1"/>
</dbReference>
<dbReference type="Gene3D" id="1.10.10.10">
    <property type="entry name" value="Winged helix-like DNA-binding domain superfamily/Winged helix DNA-binding domain"/>
    <property type="match status" value="1"/>
</dbReference>
<dbReference type="Proteomes" id="UP000004830">
    <property type="component" value="Unassembled WGS sequence"/>
</dbReference>
<dbReference type="InterPro" id="IPR009057">
    <property type="entry name" value="Homeodomain-like_sf"/>
</dbReference>
<dbReference type="RefSeq" id="WP_009141226.1">
    <property type="nucleotide sequence ID" value="NZ_JH126469.1"/>
</dbReference>
<evidence type="ECO:0000256" key="2">
    <source>
        <dbReference type="ARBA" id="ARBA00023125"/>
    </source>
</evidence>
<dbReference type="InterPro" id="IPR000281">
    <property type="entry name" value="HTH_RpiR"/>
</dbReference>
<sequence length="285" mass="31696">MSAKGLFIRIKDYRSRASAAEKNIISFVWDNMGAVTSMNVRDLAEASFTSSSTIIRLCKKLGFKGYREFQRELLYELAASDARDEVVLEDIAKEDGLEQVVRKVMRSDISSLEATARLVSLDVLEVCAARVLSARTINLFGIGQSQLVCRDFEAKLMRINKQCHAYGDWHNQLLSAKNMSERDLAVAISYSGMTRETVECARAARETGACVIAMTRAQLDSPLARQADYVLNVSASEPLLRSGTMASRMSQLVVIDMLYAACVTEDFERCSAIIKHNIISKEPQV</sequence>
<dbReference type="PANTHER" id="PTHR30514">
    <property type="entry name" value="GLUCOKINASE"/>
    <property type="match status" value="1"/>
</dbReference>
<dbReference type="GO" id="GO:0097367">
    <property type="term" value="F:carbohydrate derivative binding"/>
    <property type="evidence" value="ECO:0007669"/>
    <property type="project" value="InterPro"/>
</dbReference>
<dbReference type="GO" id="GO:0003700">
    <property type="term" value="F:DNA-binding transcription factor activity"/>
    <property type="evidence" value="ECO:0007669"/>
    <property type="project" value="InterPro"/>
</dbReference>
<feature type="domain" description="HTH rpiR-type" evidence="4">
    <location>
        <begin position="4"/>
        <end position="80"/>
    </location>
</feature>
<organism evidence="6 7">
    <name type="scientific">Collinsella tanakaei YIT 12063</name>
    <dbReference type="NCBI Taxonomy" id="742742"/>
    <lineage>
        <taxon>Bacteria</taxon>
        <taxon>Bacillati</taxon>
        <taxon>Actinomycetota</taxon>
        <taxon>Coriobacteriia</taxon>
        <taxon>Coriobacteriales</taxon>
        <taxon>Coriobacteriaceae</taxon>
        <taxon>Collinsella</taxon>
    </lineage>
</organism>
<dbReference type="InterPro" id="IPR001347">
    <property type="entry name" value="SIS_dom"/>
</dbReference>
<protein>
    <recommendedName>
        <fullName evidence="8">HTH rpiR-type domain-containing protein</fullName>
    </recommendedName>
</protein>
<evidence type="ECO:0000259" key="5">
    <source>
        <dbReference type="PROSITE" id="PS51464"/>
    </source>
</evidence>
<name>G1WIM8_9ACTN</name>
<dbReference type="InterPro" id="IPR036388">
    <property type="entry name" value="WH-like_DNA-bd_sf"/>
</dbReference>